<sequence length="340" mass="38139">MKLCKKCVLPDTFPGISFNEEGICRFCQSEAPVDSRRKKRQNLLENMESVFNQVRRKKEGEYDAIVAFSGGKDSTLTLLKLSRDYGLRCLAVTVNNGFIPEETLQNCHVVTDALGVDFVWYTPAFPFVKNMFVKSIQGKPTSPAAIKRGSQVCASCINLINNHMIKLALQTDTPIVAGGYVGGQVPAGSAVLEINPARQEQIREATLSHYQSNFGSEARKYFGLSKELLEKTKDRNIYLVNPMLTFQVPESEVIQEIKKIGWVAPQNTGLNSTNCMLNDLGVKTHFDRYGFHPYAEELSDLVRKAIIPRQEALKRVGQIPEYAQLQDQLKKLEVKETDLS</sequence>
<accession>A0A2A4TB52</accession>
<evidence type="ECO:0000313" key="1">
    <source>
        <dbReference type="EMBL" id="PCI30758.1"/>
    </source>
</evidence>
<dbReference type="Gene3D" id="3.40.50.620">
    <property type="entry name" value="HUPs"/>
    <property type="match status" value="1"/>
</dbReference>
<dbReference type="PANTHER" id="PTHR43169">
    <property type="entry name" value="EXSB FAMILY PROTEIN"/>
    <property type="match status" value="1"/>
</dbReference>
<dbReference type="Proteomes" id="UP000218113">
    <property type="component" value="Unassembled WGS sequence"/>
</dbReference>
<dbReference type="InterPro" id="IPR014729">
    <property type="entry name" value="Rossmann-like_a/b/a_fold"/>
</dbReference>
<gene>
    <name evidence="1" type="ORF">COB67_00995</name>
</gene>
<protein>
    <submittedName>
        <fullName evidence="1">Uncharacterized protein</fullName>
    </submittedName>
</protein>
<dbReference type="PANTHER" id="PTHR43169:SF3">
    <property type="entry name" value="ATPASE, PP-LOOP SUPERFAMILY-RELATED"/>
    <property type="match status" value="1"/>
</dbReference>
<dbReference type="EMBL" id="NVSR01000002">
    <property type="protein sequence ID" value="PCI30758.1"/>
    <property type="molecule type" value="Genomic_DNA"/>
</dbReference>
<reference evidence="2" key="1">
    <citation type="submission" date="2017-08" db="EMBL/GenBank/DDBJ databases">
        <title>A dynamic microbial community with high functional redundancy inhabits the cold, oxic subseafloor aquifer.</title>
        <authorList>
            <person name="Tully B.J."/>
            <person name="Wheat C.G."/>
            <person name="Glazer B.T."/>
            <person name="Huber J.A."/>
        </authorList>
    </citation>
    <scope>NUCLEOTIDE SEQUENCE [LARGE SCALE GENOMIC DNA]</scope>
</reference>
<organism evidence="1 2">
    <name type="scientific">SAR324 cluster bacterium</name>
    <dbReference type="NCBI Taxonomy" id="2024889"/>
    <lineage>
        <taxon>Bacteria</taxon>
        <taxon>Deltaproteobacteria</taxon>
        <taxon>SAR324 cluster</taxon>
    </lineage>
</organism>
<comment type="caution">
    <text evidence="1">The sequence shown here is derived from an EMBL/GenBank/DDBJ whole genome shotgun (WGS) entry which is preliminary data.</text>
</comment>
<proteinExistence type="predicted"/>
<dbReference type="InterPro" id="IPR052188">
    <property type="entry name" value="Ni-pincer_cofactor_biosynth"/>
</dbReference>
<dbReference type="AlphaFoldDB" id="A0A2A4TB52"/>
<evidence type="ECO:0000313" key="2">
    <source>
        <dbReference type="Proteomes" id="UP000218113"/>
    </source>
</evidence>
<name>A0A2A4TB52_9DELT</name>
<dbReference type="SUPFAM" id="SSF52402">
    <property type="entry name" value="Adenine nucleotide alpha hydrolases-like"/>
    <property type="match status" value="1"/>
</dbReference>